<evidence type="ECO:0000256" key="9">
    <source>
        <dbReference type="ARBA" id="ARBA00023264"/>
    </source>
</evidence>
<dbReference type="AlphaFoldDB" id="X0TFB3"/>
<feature type="non-terminal residue" evidence="12">
    <location>
        <position position="80"/>
    </location>
</feature>
<proteinExistence type="predicted"/>
<evidence type="ECO:0000256" key="6">
    <source>
        <dbReference type="ARBA" id="ARBA00023145"/>
    </source>
</evidence>
<keyword evidence="2" id="KW-0444">Lipid biosynthesis</keyword>
<name>X0TFB3_9ZZZZ</name>
<sequence length="80" mass="8742">GRFLDARHPDSGSQNEANTIVIEPDTPNEGLVVVRQIAGLIARRIVCSVKVGDRVEAGQRIGLIKFGSRTELILAGRDRY</sequence>
<evidence type="ECO:0000256" key="8">
    <source>
        <dbReference type="ARBA" id="ARBA00023239"/>
    </source>
</evidence>
<dbReference type="EMBL" id="BARS01014284">
    <property type="protein sequence ID" value="GAF91894.1"/>
    <property type="molecule type" value="Genomic_DNA"/>
</dbReference>
<keyword evidence="9" id="KW-1208">Phospholipid metabolism</keyword>
<accession>X0TFB3</accession>
<dbReference type="InterPro" id="IPR003817">
    <property type="entry name" value="PS_Dcarbxylase"/>
</dbReference>
<dbReference type="PANTHER" id="PTHR35809:SF1">
    <property type="entry name" value="ARCHAETIDYLSERINE DECARBOXYLASE PROENZYME-RELATED"/>
    <property type="match status" value="1"/>
</dbReference>
<dbReference type="GO" id="GO:0004609">
    <property type="term" value="F:phosphatidylserine decarboxylase activity"/>
    <property type="evidence" value="ECO:0007669"/>
    <property type="project" value="InterPro"/>
</dbReference>
<organism evidence="12">
    <name type="scientific">marine sediment metagenome</name>
    <dbReference type="NCBI Taxonomy" id="412755"/>
    <lineage>
        <taxon>unclassified sequences</taxon>
        <taxon>metagenomes</taxon>
        <taxon>ecological metagenomes</taxon>
    </lineage>
</organism>
<evidence type="ECO:0000313" key="12">
    <source>
        <dbReference type="EMBL" id="GAF91894.1"/>
    </source>
</evidence>
<evidence type="ECO:0000256" key="11">
    <source>
        <dbReference type="SAM" id="MobiDB-lite"/>
    </source>
</evidence>
<dbReference type="PANTHER" id="PTHR35809">
    <property type="entry name" value="ARCHAETIDYLSERINE DECARBOXYLASE PROENZYME-RELATED"/>
    <property type="match status" value="1"/>
</dbReference>
<keyword evidence="1" id="KW-1003">Cell membrane</keyword>
<evidence type="ECO:0000256" key="10">
    <source>
        <dbReference type="ARBA" id="ARBA00023317"/>
    </source>
</evidence>
<gene>
    <name evidence="12" type="ORF">S01H1_24202</name>
</gene>
<comment type="caution">
    <text evidence="12">The sequence shown here is derived from an EMBL/GenBank/DDBJ whole genome shotgun (WGS) entry which is preliminary data.</text>
</comment>
<feature type="compositionally biased region" description="Basic and acidic residues" evidence="11">
    <location>
        <begin position="1"/>
        <end position="10"/>
    </location>
</feature>
<evidence type="ECO:0000256" key="3">
    <source>
        <dbReference type="ARBA" id="ARBA00022793"/>
    </source>
</evidence>
<evidence type="ECO:0000256" key="7">
    <source>
        <dbReference type="ARBA" id="ARBA00023209"/>
    </source>
</evidence>
<feature type="region of interest" description="Disordered" evidence="11">
    <location>
        <begin position="1"/>
        <end position="20"/>
    </location>
</feature>
<keyword evidence="4" id="KW-0443">Lipid metabolism</keyword>
<feature type="non-terminal residue" evidence="12">
    <location>
        <position position="1"/>
    </location>
</feature>
<keyword evidence="3" id="KW-0210">Decarboxylase</keyword>
<keyword evidence="10" id="KW-0670">Pyruvate</keyword>
<evidence type="ECO:0000256" key="2">
    <source>
        <dbReference type="ARBA" id="ARBA00022516"/>
    </source>
</evidence>
<evidence type="ECO:0000256" key="4">
    <source>
        <dbReference type="ARBA" id="ARBA00023098"/>
    </source>
</evidence>
<dbReference type="InterPro" id="IPR033175">
    <property type="entry name" value="PSD-A"/>
</dbReference>
<keyword evidence="6" id="KW-0865">Zymogen</keyword>
<keyword evidence="8" id="KW-0456">Lyase</keyword>
<evidence type="ECO:0000256" key="5">
    <source>
        <dbReference type="ARBA" id="ARBA00023136"/>
    </source>
</evidence>
<reference evidence="12" key="1">
    <citation type="journal article" date="2014" name="Front. Microbiol.">
        <title>High frequency of phylogenetically diverse reductive dehalogenase-homologous genes in deep subseafloor sedimentary metagenomes.</title>
        <authorList>
            <person name="Kawai M."/>
            <person name="Futagami T."/>
            <person name="Toyoda A."/>
            <person name="Takaki Y."/>
            <person name="Nishi S."/>
            <person name="Hori S."/>
            <person name="Arai W."/>
            <person name="Tsubouchi T."/>
            <person name="Morono Y."/>
            <person name="Uchiyama I."/>
            <person name="Ito T."/>
            <person name="Fujiyama A."/>
            <person name="Inagaki F."/>
            <person name="Takami H."/>
        </authorList>
    </citation>
    <scope>NUCLEOTIDE SEQUENCE</scope>
    <source>
        <strain evidence="12">Expedition CK06-06</strain>
    </source>
</reference>
<dbReference type="GO" id="GO:0008654">
    <property type="term" value="P:phospholipid biosynthetic process"/>
    <property type="evidence" value="ECO:0007669"/>
    <property type="project" value="UniProtKB-KW"/>
</dbReference>
<protein>
    <submittedName>
        <fullName evidence="12">Uncharacterized protein</fullName>
    </submittedName>
</protein>
<evidence type="ECO:0000256" key="1">
    <source>
        <dbReference type="ARBA" id="ARBA00022475"/>
    </source>
</evidence>
<keyword evidence="7" id="KW-0594">Phospholipid biosynthesis</keyword>
<keyword evidence="5" id="KW-0472">Membrane</keyword>
<dbReference type="Pfam" id="PF02666">
    <property type="entry name" value="PS_Dcarbxylase"/>
    <property type="match status" value="1"/>
</dbReference>